<dbReference type="GO" id="GO:0004315">
    <property type="term" value="F:3-oxoacyl-[acyl-carrier-protein] synthase activity"/>
    <property type="evidence" value="ECO:0007669"/>
    <property type="project" value="TreeGrafter"/>
</dbReference>
<feature type="domain" description="Beta-ketoacyl synthase-like N-terminal" evidence="2">
    <location>
        <begin position="59"/>
        <end position="233"/>
    </location>
</feature>
<dbReference type="InterPro" id="IPR016039">
    <property type="entry name" value="Thiolase-like"/>
</dbReference>
<evidence type="ECO:0000313" key="4">
    <source>
        <dbReference type="Proteomes" id="UP000007844"/>
    </source>
</evidence>
<dbReference type="STRING" id="690850.Desaf_3660"/>
<dbReference type="eggNOG" id="COG0304">
    <property type="taxonomic scope" value="Bacteria"/>
</dbReference>
<accession>F3YZA8</accession>
<sequence length="359" mass="37412">MRMRIRGVGAVGGFGAGRSALESVLAGGICTPVLEARSQGGPEWAYYRASTDELERFAPKRLLRRMDHFSRLALLCACLALEDAGLEPFDKTTNSGLSVMVASGWGALRTTFAFLDSVAEEDKHASPTHFSNSVHNAAAANIAIMLGATGPSLTVSQFGLSAQSALVSAAAMLAAGRAERVLFGAVDEWCDVLGYCRERYFGSEAGEVRPWDFETHSALAGEGAAFFLLEPESTPEGPYGSLLDVRLGTMGEQERLALPDGPLILGADGHVACGQAYADVLRDHGGDVAAYAPLHGSLPSAAALDMAVAAVSVASDTFHAGPDKGGGMRSTSLEGRPVTCLTLGEAESYGLLTVGRSQA</sequence>
<dbReference type="EMBL" id="CP003221">
    <property type="protein sequence ID" value="EGJ51937.1"/>
    <property type="molecule type" value="Genomic_DNA"/>
</dbReference>
<dbReference type="GO" id="GO:0006633">
    <property type="term" value="P:fatty acid biosynthetic process"/>
    <property type="evidence" value="ECO:0007669"/>
    <property type="project" value="TreeGrafter"/>
</dbReference>
<name>F3YZA8_DESAF</name>
<dbReference type="PANTHER" id="PTHR11712:SF336">
    <property type="entry name" value="3-OXOACYL-[ACYL-CARRIER-PROTEIN] SYNTHASE, MITOCHONDRIAL"/>
    <property type="match status" value="1"/>
</dbReference>
<protein>
    <submittedName>
        <fullName evidence="3">Beta-ketoacyl synthase</fullName>
    </submittedName>
</protein>
<dbReference type="InterPro" id="IPR000794">
    <property type="entry name" value="Beta-ketoacyl_synthase"/>
</dbReference>
<dbReference type="Proteomes" id="UP000007844">
    <property type="component" value="Chromosome"/>
</dbReference>
<reference evidence="3 4" key="1">
    <citation type="journal article" date="2011" name="J. Bacteriol.">
        <title>Genome sequence of the mercury-methylating and pleomorphic Desulfovibrio africanus Strain Walvis Bay.</title>
        <authorList>
            <person name="Brown S.D."/>
            <person name="Wall J.D."/>
            <person name="Kucken A.M."/>
            <person name="Gilmour C.C."/>
            <person name="Podar M."/>
            <person name="Brandt C.C."/>
            <person name="Teshima H."/>
            <person name="Detter J.C."/>
            <person name="Han C.S."/>
            <person name="Land M.L."/>
            <person name="Lucas S."/>
            <person name="Han J."/>
            <person name="Pennacchio L."/>
            <person name="Nolan M."/>
            <person name="Pitluck S."/>
            <person name="Woyke T."/>
            <person name="Goodwin L."/>
            <person name="Palumbo A.V."/>
            <person name="Elias D.A."/>
        </authorList>
    </citation>
    <scope>NUCLEOTIDE SEQUENCE [LARGE SCALE GENOMIC DNA]</scope>
    <source>
        <strain evidence="3 4">Walvis Bay</strain>
    </source>
</reference>
<proteinExistence type="predicted"/>
<dbReference type="AlphaFoldDB" id="F3YZA8"/>
<evidence type="ECO:0000256" key="1">
    <source>
        <dbReference type="ARBA" id="ARBA00022679"/>
    </source>
</evidence>
<organism evidence="3 4">
    <name type="scientific">Desulfocurvibacter africanus subsp. africanus str. Walvis Bay</name>
    <dbReference type="NCBI Taxonomy" id="690850"/>
    <lineage>
        <taxon>Bacteria</taxon>
        <taxon>Pseudomonadati</taxon>
        <taxon>Thermodesulfobacteriota</taxon>
        <taxon>Desulfovibrionia</taxon>
        <taxon>Desulfovibrionales</taxon>
        <taxon>Desulfovibrionaceae</taxon>
        <taxon>Desulfocurvibacter</taxon>
    </lineage>
</organism>
<dbReference type="SUPFAM" id="SSF53901">
    <property type="entry name" value="Thiolase-like"/>
    <property type="match status" value="1"/>
</dbReference>
<evidence type="ECO:0000259" key="2">
    <source>
        <dbReference type="Pfam" id="PF00109"/>
    </source>
</evidence>
<gene>
    <name evidence="3" type="ORF">Desaf_3660</name>
</gene>
<dbReference type="Gene3D" id="3.40.47.10">
    <property type="match status" value="1"/>
</dbReference>
<evidence type="ECO:0000313" key="3">
    <source>
        <dbReference type="EMBL" id="EGJ51937.1"/>
    </source>
</evidence>
<keyword evidence="4" id="KW-1185">Reference proteome</keyword>
<dbReference type="KEGG" id="daf:Desaf_3660"/>
<keyword evidence="1" id="KW-0808">Transferase</keyword>
<dbReference type="PANTHER" id="PTHR11712">
    <property type="entry name" value="POLYKETIDE SYNTHASE-RELATED"/>
    <property type="match status" value="1"/>
</dbReference>
<dbReference type="HOGENOM" id="CLU_771022_0_0_7"/>
<dbReference type="InterPro" id="IPR014030">
    <property type="entry name" value="Ketoacyl_synth_N"/>
</dbReference>
<dbReference type="Pfam" id="PF00109">
    <property type="entry name" value="ketoacyl-synt"/>
    <property type="match status" value="1"/>
</dbReference>